<evidence type="ECO:0000313" key="5">
    <source>
        <dbReference type="EMBL" id="GGH93874.1"/>
    </source>
</evidence>
<evidence type="ECO:0000256" key="3">
    <source>
        <dbReference type="RuleBase" id="RU362026"/>
    </source>
</evidence>
<accession>A0ABQ2AMU4</accession>
<evidence type="ECO:0000259" key="4">
    <source>
        <dbReference type="Pfam" id="PF01555"/>
    </source>
</evidence>
<proteinExistence type="inferred from homology"/>
<dbReference type="InterPro" id="IPR001091">
    <property type="entry name" value="RM_Methyltransferase"/>
</dbReference>
<feature type="domain" description="DNA methylase N-4/N-6" evidence="4">
    <location>
        <begin position="27"/>
        <end position="244"/>
    </location>
</feature>
<comment type="caution">
    <text evidence="5">The sequence shown here is derived from an EMBL/GenBank/DDBJ whole genome shotgun (WGS) entry which is preliminary data.</text>
</comment>
<dbReference type="GO" id="GO:0008168">
    <property type="term" value="F:methyltransferase activity"/>
    <property type="evidence" value="ECO:0007669"/>
    <property type="project" value="UniProtKB-KW"/>
</dbReference>
<reference evidence="6" key="1">
    <citation type="journal article" date="2019" name="Int. J. Syst. Evol. Microbiol.">
        <title>The Global Catalogue of Microorganisms (GCM) 10K type strain sequencing project: providing services to taxonomists for standard genome sequencing and annotation.</title>
        <authorList>
            <consortium name="The Broad Institute Genomics Platform"/>
            <consortium name="The Broad Institute Genome Sequencing Center for Infectious Disease"/>
            <person name="Wu L."/>
            <person name="Ma J."/>
        </authorList>
    </citation>
    <scope>NUCLEOTIDE SEQUENCE [LARGE SCALE GENOMIC DNA]</scope>
    <source>
        <strain evidence="6">CGMCC 1.12778</strain>
    </source>
</reference>
<dbReference type="RefSeq" id="WP_188571077.1">
    <property type="nucleotide sequence ID" value="NZ_BMFW01000005.1"/>
</dbReference>
<evidence type="ECO:0000313" key="6">
    <source>
        <dbReference type="Proteomes" id="UP000643279"/>
    </source>
</evidence>
<dbReference type="InterPro" id="IPR029063">
    <property type="entry name" value="SAM-dependent_MTases_sf"/>
</dbReference>
<dbReference type="Proteomes" id="UP000643279">
    <property type="component" value="Unassembled WGS sequence"/>
</dbReference>
<evidence type="ECO:0000256" key="1">
    <source>
        <dbReference type="ARBA" id="ARBA00022603"/>
    </source>
</evidence>
<dbReference type="Gene3D" id="3.40.50.150">
    <property type="entry name" value="Vaccinia Virus protein VP39"/>
    <property type="match status" value="1"/>
</dbReference>
<organism evidence="5 6">
    <name type="scientific">Arthrobacter liuii</name>
    <dbReference type="NCBI Taxonomy" id="1476996"/>
    <lineage>
        <taxon>Bacteria</taxon>
        <taxon>Bacillati</taxon>
        <taxon>Actinomycetota</taxon>
        <taxon>Actinomycetes</taxon>
        <taxon>Micrococcales</taxon>
        <taxon>Micrococcaceae</taxon>
        <taxon>Arthrobacter</taxon>
    </lineage>
</organism>
<dbReference type="PRINTS" id="PR00508">
    <property type="entry name" value="S21N4MTFRASE"/>
</dbReference>
<dbReference type="SUPFAM" id="SSF53335">
    <property type="entry name" value="S-adenosyl-L-methionine-dependent methyltransferases"/>
    <property type="match status" value="1"/>
</dbReference>
<dbReference type="Pfam" id="PF01555">
    <property type="entry name" value="N6_N4_Mtase"/>
    <property type="match status" value="1"/>
</dbReference>
<gene>
    <name evidence="5" type="ORF">GCM10007170_15760</name>
</gene>
<sequence>MSVYYQDESVTLYHGDSLDVLPSISGVDLIVTSPPYNLKVMPWEPLGHWTNGQSKGGGGKWSGSDGKGGIAYTDHEDSMPWTEYVEWQHSILNACWGSLSDKGAIYYNHKPRLAGTQVWLPLELNPNLPMRQIIIWARAGGMNYNPTAYVPTHEWIMVLAKEKFRLKSKGAAGAGDVWRINQDSDNKHPAPFPIGIPALAIETTAPKLILDPFAGSGTTLRAAKDAGVKSIGIEKSEAYCEMIAKRMSQEVLDIFGAAS</sequence>
<dbReference type="InterPro" id="IPR002941">
    <property type="entry name" value="DNA_methylase_N4/N6"/>
</dbReference>
<comment type="similarity">
    <text evidence="3">Belongs to the N(4)/N(6)-methyltransferase family.</text>
</comment>
<keyword evidence="6" id="KW-1185">Reference proteome</keyword>
<dbReference type="EMBL" id="BMFW01000005">
    <property type="protein sequence ID" value="GGH93874.1"/>
    <property type="molecule type" value="Genomic_DNA"/>
</dbReference>
<evidence type="ECO:0000256" key="2">
    <source>
        <dbReference type="ARBA" id="ARBA00022679"/>
    </source>
</evidence>
<dbReference type="GO" id="GO:0032259">
    <property type="term" value="P:methylation"/>
    <property type="evidence" value="ECO:0007669"/>
    <property type="project" value="UniProtKB-KW"/>
</dbReference>
<protein>
    <recommendedName>
        <fullName evidence="3">Methyltransferase</fullName>
        <ecNumber evidence="3">2.1.1.-</ecNumber>
    </recommendedName>
</protein>
<keyword evidence="1 5" id="KW-0489">Methyltransferase</keyword>
<keyword evidence="2" id="KW-0808">Transferase</keyword>
<name>A0ABQ2AMU4_9MICC</name>
<dbReference type="EC" id="2.1.1.-" evidence="3"/>